<dbReference type="PIRSF" id="PIRSF000362">
    <property type="entry name" value="FNR"/>
    <property type="match status" value="1"/>
</dbReference>
<feature type="binding site" evidence="9">
    <location>
        <position position="20"/>
    </location>
    <ligand>
        <name>FAD</name>
        <dbReference type="ChEBI" id="CHEBI:57692"/>
    </ligand>
</feature>
<dbReference type="STRING" id="983967.A0A1E4T214"/>
<dbReference type="InterPro" id="IPR036188">
    <property type="entry name" value="FAD/NAD-bd_sf"/>
</dbReference>
<evidence type="ECO:0000313" key="11">
    <source>
        <dbReference type="EMBL" id="ODV85762.1"/>
    </source>
</evidence>
<dbReference type="Gene3D" id="3.50.50.60">
    <property type="entry name" value="FAD/NAD(P)-binding domain"/>
    <property type="match status" value="1"/>
</dbReference>
<feature type="binding site" evidence="9">
    <location>
        <position position="378"/>
    </location>
    <ligand>
        <name>FAD</name>
        <dbReference type="ChEBI" id="CHEBI:57692"/>
    </ligand>
</feature>
<evidence type="ECO:0000256" key="10">
    <source>
        <dbReference type="PIRSR" id="PIRSR000362-2"/>
    </source>
</evidence>
<evidence type="ECO:0000256" key="2">
    <source>
        <dbReference type="ARBA" id="ARBA00008312"/>
    </source>
</evidence>
<evidence type="ECO:0000256" key="6">
    <source>
        <dbReference type="ARBA" id="ARBA00023002"/>
    </source>
</evidence>
<dbReference type="EMBL" id="KV453851">
    <property type="protein sequence ID" value="ODV85762.1"/>
    <property type="molecule type" value="Genomic_DNA"/>
</dbReference>
<comment type="cofactor">
    <cofactor evidence="1 8 9">
        <name>FAD</name>
        <dbReference type="ChEBI" id="CHEBI:57692"/>
    </cofactor>
</comment>
<gene>
    <name evidence="11" type="ORF">CANARDRAFT_7135</name>
</gene>
<dbReference type="Proteomes" id="UP000094801">
    <property type="component" value="Unassembled WGS sequence"/>
</dbReference>
<comment type="catalytic activity">
    <reaction evidence="7 8">
        <text>2 reduced [adrenodoxin] + NADP(+) + H(+) = 2 oxidized [adrenodoxin] + NADPH</text>
        <dbReference type="Rhea" id="RHEA:42312"/>
        <dbReference type="Rhea" id="RHEA-COMP:9998"/>
        <dbReference type="Rhea" id="RHEA-COMP:9999"/>
        <dbReference type="ChEBI" id="CHEBI:15378"/>
        <dbReference type="ChEBI" id="CHEBI:33737"/>
        <dbReference type="ChEBI" id="CHEBI:33738"/>
        <dbReference type="ChEBI" id="CHEBI:57783"/>
        <dbReference type="ChEBI" id="CHEBI:58349"/>
        <dbReference type="EC" id="1.18.1.6"/>
    </reaction>
</comment>
<keyword evidence="4 8" id="KW-0274">FAD</keyword>
<dbReference type="PRINTS" id="PR00419">
    <property type="entry name" value="ADXRDTASE"/>
</dbReference>
<name>A0A1E4T214_9ASCO</name>
<comment type="subcellular location">
    <subcellularLocation>
        <location evidence="8">Mitochondrion</location>
    </subcellularLocation>
</comment>
<accession>A0A1E4T214</accession>
<dbReference type="OrthoDB" id="333024at2759"/>
<dbReference type="PANTHER" id="PTHR48467">
    <property type="entry name" value="GLUTAMATE SYNTHASE 1 [NADH], CHLOROPLASTIC-LIKE"/>
    <property type="match status" value="1"/>
</dbReference>
<evidence type="ECO:0000313" key="12">
    <source>
        <dbReference type="Proteomes" id="UP000094801"/>
    </source>
</evidence>
<protein>
    <recommendedName>
        <fullName evidence="8">NADPH:adrenodoxin oxidoreductase, mitochondrial</fullName>
        <ecNumber evidence="8">1.18.1.6</ecNumber>
    </recommendedName>
</protein>
<evidence type="ECO:0000256" key="4">
    <source>
        <dbReference type="ARBA" id="ARBA00022827"/>
    </source>
</evidence>
<keyword evidence="8" id="KW-0496">Mitochondrion</keyword>
<feature type="binding site" evidence="9">
    <location>
        <position position="50"/>
    </location>
    <ligand>
        <name>FAD</name>
        <dbReference type="ChEBI" id="CHEBI:57692"/>
    </ligand>
</feature>
<dbReference type="InterPro" id="IPR021163">
    <property type="entry name" value="Ferredox_Rdtase_adrenod"/>
</dbReference>
<proteinExistence type="inferred from homology"/>
<dbReference type="GO" id="GO:0005739">
    <property type="term" value="C:mitochondrion"/>
    <property type="evidence" value="ECO:0007669"/>
    <property type="project" value="UniProtKB-SubCell"/>
</dbReference>
<dbReference type="PANTHER" id="PTHR48467:SF1">
    <property type="entry name" value="GLUTAMATE SYNTHASE 1 [NADH], CHLOROPLASTIC-LIKE"/>
    <property type="match status" value="1"/>
</dbReference>
<dbReference type="SUPFAM" id="SSF51971">
    <property type="entry name" value="Nucleotide-binding domain"/>
    <property type="match status" value="1"/>
</dbReference>
<dbReference type="AlphaFoldDB" id="A0A1E4T214"/>
<dbReference type="EC" id="1.18.1.6" evidence="8"/>
<evidence type="ECO:0000256" key="7">
    <source>
        <dbReference type="ARBA" id="ARBA00048933"/>
    </source>
</evidence>
<reference evidence="12" key="1">
    <citation type="submission" date="2016-04" db="EMBL/GenBank/DDBJ databases">
        <title>Comparative genomics of biotechnologically important yeasts.</title>
        <authorList>
            <consortium name="DOE Joint Genome Institute"/>
            <person name="Riley R."/>
            <person name="Haridas S."/>
            <person name="Wolfe K.H."/>
            <person name="Lopes M.R."/>
            <person name="Hittinger C.T."/>
            <person name="Goker M."/>
            <person name="Salamov A."/>
            <person name="Wisecaver J."/>
            <person name="Long T.M."/>
            <person name="Aerts A.L."/>
            <person name="Barry K."/>
            <person name="Choi C."/>
            <person name="Clum A."/>
            <person name="Coughlan A.Y."/>
            <person name="Deshpande S."/>
            <person name="Douglass A.P."/>
            <person name="Hanson S.J."/>
            <person name="Klenk H.-P."/>
            <person name="Labutti K."/>
            <person name="Lapidus A."/>
            <person name="Lindquist E."/>
            <person name="Lipzen A."/>
            <person name="Meier-Kolthoff J.P."/>
            <person name="Ohm R.A."/>
            <person name="Otillar R.P."/>
            <person name="Pangilinan J."/>
            <person name="Peng Y."/>
            <person name="Rokas A."/>
            <person name="Rosa C.A."/>
            <person name="Scheuner C."/>
            <person name="Sibirny A.A."/>
            <person name="Slot J.C."/>
            <person name="Stielow J.B."/>
            <person name="Sun H."/>
            <person name="Kurtzman C.P."/>
            <person name="Blackwell M."/>
            <person name="Grigoriev I.V."/>
            <person name="Jeffries T.W."/>
        </authorList>
    </citation>
    <scope>NUCLEOTIDE SEQUENCE [LARGE SCALE GENOMIC DNA]</scope>
    <source>
        <strain evidence="12">NRRL YB-2248</strain>
    </source>
</reference>
<dbReference type="InterPro" id="IPR055275">
    <property type="entry name" value="Ferredox_Rdtase"/>
</dbReference>
<comment type="similarity">
    <text evidence="2 8">Belongs to the ferredoxin--NADP reductase type 1 family.</text>
</comment>
<evidence type="ECO:0000256" key="3">
    <source>
        <dbReference type="ARBA" id="ARBA00022630"/>
    </source>
</evidence>
<evidence type="ECO:0000256" key="1">
    <source>
        <dbReference type="ARBA" id="ARBA00001974"/>
    </source>
</evidence>
<keyword evidence="6 8" id="KW-0560">Oxidoreductase</keyword>
<organism evidence="11 12">
    <name type="scientific">[Candida] arabinofermentans NRRL YB-2248</name>
    <dbReference type="NCBI Taxonomy" id="983967"/>
    <lineage>
        <taxon>Eukaryota</taxon>
        <taxon>Fungi</taxon>
        <taxon>Dikarya</taxon>
        <taxon>Ascomycota</taxon>
        <taxon>Saccharomycotina</taxon>
        <taxon>Pichiomycetes</taxon>
        <taxon>Pichiales</taxon>
        <taxon>Pichiaceae</taxon>
        <taxon>Ogataea</taxon>
        <taxon>Ogataea/Candida clade</taxon>
    </lineage>
</organism>
<dbReference type="GO" id="GO:0016491">
    <property type="term" value="F:oxidoreductase activity"/>
    <property type="evidence" value="ECO:0007669"/>
    <property type="project" value="UniProtKB-KW"/>
</dbReference>
<keyword evidence="12" id="KW-1185">Reference proteome</keyword>
<sequence length="472" mass="52622">MSSSSPTSALKIAVIGSGPSAFYTSLDLLKTNNPQLEIDMFERNPCPFGLVRFGVAPDHPEVKTCQQRFKDTSEDERFKFFGNVNIGTDLKLQELVENYNIVVYAYGSGSENKLGIPGEDHPAVINSKDFVGWYNGDPAYKNLNVPLHKVKNVTIVGNGNVAIDIVRILLASPDSHWSKTDITSEALETLKKSTVENVCVSARRGFLDSKFTNKEFKELLEMEKEGIMFKGWSADHFQTFASKIKLGRIEKRRLQLAQKYSDGGQKVSGKSWELEYLQTPVEFIGDTSDPILLKETVFQQNSAIMNNDNKIEIVPTETLTCKKNELVILSIGYKGEPLQEFENLGIPFDSKRGKIPNIDGKIMREDGSFVTGAYCVGWIANGSTGNINSSVQSSAVVAATIMDDVEADGSLLDYKEGRNKIEQLLSERNIKNISWDDWLKIEQAEIKRGEAQGKIADKITDYEEMLDIAKRS</sequence>
<feature type="binding site" evidence="9">
    <location>
        <position position="86"/>
    </location>
    <ligand>
        <name>FAD</name>
        <dbReference type="ChEBI" id="CHEBI:57692"/>
    </ligand>
</feature>
<evidence type="ECO:0000256" key="8">
    <source>
        <dbReference type="PIRNR" id="PIRNR000362"/>
    </source>
</evidence>
<feature type="binding site" evidence="10">
    <location>
        <position position="215"/>
    </location>
    <ligand>
        <name>NADP(+)</name>
        <dbReference type="ChEBI" id="CHEBI:58349"/>
    </ligand>
</feature>
<feature type="binding site" evidence="9">
    <location>
        <begin position="385"/>
        <end position="387"/>
    </location>
    <ligand>
        <name>FAD</name>
        <dbReference type="ChEBI" id="CHEBI:57692"/>
    </ligand>
</feature>
<evidence type="ECO:0000256" key="5">
    <source>
        <dbReference type="ARBA" id="ARBA00022857"/>
    </source>
</evidence>
<keyword evidence="5 8" id="KW-0521">NADP</keyword>
<feature type="binding site" evidence="10">
    <location>
        <position position="385"/>
    </location>
    <ligand>
        <name>NADP(+)</name>
        <dbReference type="ChEBI" id="CHEBI:58349"/>
    </ligand>
</feature>
<evidence type="ECO:0000256" key="9">
    <source>
        <dbReference type="PIRSR" id="PIRSR000362-1"/>
    </source>
</evidence>
<keyword evidence="3 8" id="KW-0285">Flavoprotein</keyword>
<dbReference type="Gene3D" id="3.40.50.720">
    <property type="entry name" value="NAD(P)-binding Rossmann-like Domain"/>
    <property type="match status" value="1"/>
</dbReference>
<dbReference type="SUPFAM" id="SSF51905">
    <property type="entry name" value="FAD/NAD(P)-binding domain"/>
    <property type="match status" value="1"/>
</dbReference>
<feature type="binding site" evidence="9">
    <location>
        <position position="42"/>
    </location>
    <ligand>
        <name>FAD</name>
        <dbReference type="ChEBI" id="CHEBI:57692"/>
    </ligand>
</feature>
<feature type="binding site" evidence="10">
    <location>
        <begin position="203"/>
        <end position="204"/>
    </location>
    <ligand>
        <name>NADP(+)</name>
        <dbReference type="ChEBI" id="CHEBI:58349"/>
    </ligand>
</feature>
<feature type="binding site" evidence="10">
    <location>
        <begin position="158"/>
        <end position="161"/>
    </location>
    <ligand>
        <name>NADP(+)</name>
        <dbReference type="ChEBI" id="CHEBI:58349"/>
    </ligand>
</feature>